<dbReference type="Gene3D" id="2.30.110.10">
    <property type="entry name" value="Electron Transport, Fmn-binding Protein, Chain A"/>
    <property type="match status" value="1"/>
</dbReference>
<organism evidence="2 3">
    <name type="scientific">Piscinibacter aquaticus</name>
    <dbReference type="NCBI Taxonomy" id="392597"/>
    <lineage>
        <taxon>Bacteria</taxon>
        <taxon>Pseudomonadati</taxon>
        <taxon>Pseudomonadota</taxon>
        <taxon>Betaproteobacteria</taxon>
        <taxon>Burkholderiales</taxon>
        <taxon>Sphaerotilaceae</taxon>
        <taxon>Piscinibacter</taxon>
    </lineage>
</organism>
<dbReference type="Proteomes" id="UP000321832">
    <property type="component" value="Unassembled WGS sequence"/>
</dbReference>
<sequence length="162" mass="17481">MSETTAPSDGFQALRHLLDARPVASLATLHRGEPAVSMVPFVLRAEDGALLIHVSALATHTRDMHEHPRVSLMVMAEPDAATPPQALPRVTLQCEVQRLPREGTGYEPAKAAYLARFPDAAITFELADFSLVVLSPTSARLVAGFGRAHALAGEALQRWLRA</sequence>
<dbReference type="SUPFAM" id="SSF50475">
    <property type="entry name" value="FMN-binding split barrel"/>
    <property type="match status" value="1"/>
</dbReference>
<name>A0A5C6U3X3_9BURK</name>
<dbReference type="PANTHER" id="PTHR13343">
    <property type="entry name" value="CREG1 PROTEIN"/>
    <property type="match status" value="1"/>
</dbReference>
<dbReference type="GO" id="GO:0005737">
    <property type="term" value="C:cytoplasm"/>
    <property type="evidence" value="ECO:0007669"/>
    <property type="project" value="UniProtKB-ARBA"/>
</dbReference>
<evidence type="ECO:0000313" key="3">
    <source>
        <dbReference type="Proteomes" id="UP000321832"/>
    </source>
</evidence>
<dbReference type="AlphaFoldDB" id="A0A5C6U3X3"/>
<reference evidence="2 3" key="1">
    <citation type="submission" date="2019-08" db="EMBL/GenBank/DDBJ databases">
        <authorList>
            <person name="Khan S.A."/>
            <person name="Jeon C.O."/>
            <person name="Jeong S.E."/>
        </authorList>
    </citation>
    <scope>NUCLEOTIDE SEQUENCE [LARGE SCALE GENOMIC DNA]</scope>
    <source>
        <strain evidence="3">IMCC1728</strain>
    </source>
</reference>
<dbReference type="InterPro" id="IPR012349">
    <property type="entry name" value="Split_barrel_FMN-bd"/>
</dbReference>
<dbReference type="Pfam" id="PF01243">
    <property type="entry name" value="PNPOx_N"/>
    <property type="match status" value="1"/>
</dbReference>
<dbReference type="InterPro" id="IPR011576">
    <property type="entry name" value="Pyridox_Oxase_N"/>
</dbReference>
<accession>A0A5C6U3X3</accession>
<gene>
    <name evidence="2" type="ORF">FSC37_15645</name>
</gene>
<dbReference type="EMBL" id="VOPW01000001">
    <property type="protein sequence ID" value="TXC66721.1"/>
    <property type="molecule type" value="Genomic_DNA"/>
</dbReference>
<proteinExistence type="predicted"/>
<protein>
    <recommendedName>
        <fullName evidence="1">Pyridoxamine 5'-phosphate oxidase N-terminal domain-containing protein</fullName>
    </recommendedName>
</protein>
<dbReference type="PANTHER" id="PTHR13343:SF17">
    <property type="entry name" value="CELLULAR REPRESSOR OF E1A-STIMULATED GENES, ISOFORM A"/>
    <property type="match status" value="1"/>
</dbReference>
<dbReference type="InterPro" id="IPR014419">
    <property type="entry name" value="HutZ"/>
</dbReference>
<comment type="caution">
    <text evidence="2">The sequence shown here is derived from an EMBL/GenBank/DDBJ whole genome shotgun (WGS) entry which is preliminary data.</text>
</comment>
<feature type="domain" description="Pyridoxamine 5'-phosphate oxidase N-terminal" evidence="1">
    <location>
        <begin position="12"/>
        <end position="142"/>
    </location>
</feature>
<evidence type="ECO:0000313" key="2">
    <source>
        <dbReference type="EMBL" id="TXC66721.1"/>
    </source>
</evidence>
<evidence type="ECO:0000259" key="1">
    <source>
        <dbReference type="Pfam" id="PF01243"/>
    </source>
</evidence>
<dbReference type="PIRSF" id="PIRSF004633">
    <property type="entry name" value="UCP_PLP_oxd"/>
    <property type="match status" value="1"/>
</dbReference>
<keyword evidence="3" id="KW-1185">Reference proteome</keyword>